<dbReference type="InterPro" id="IPR006597">
    <property type="entry name" value="Sel1-like"/>
</dbReference>
<comment type="caution">
    <text evidence="2">The sequence shown here is derived from an EMBL/GenBank/DDBJ whole genome shotgun (WGS) entry which is preliminary data.</text>
</comment>
<dbReference type="PROSITE" id="PS00109">
    <property type="entry name" value="PROTEIN_KINASE_TYR"/>
    <property type="match status" value="1"/>
</dbReference>
<feature type="non-terminal residue" evidence="2">
    <location>
        <position position="1"/>
    </location>
</feature>
<dbReference type="InterPro" id="IPR000719">
    <property type="entry name" value="Prot_kinase_dom"/>
</dbReference>
<dbReference type="Pfam" id="PF08238">
    <property type="entry name" value="Sel1"/>
    <property type="match status" value="2"/>
</dbReference>
<dbReference type="Proteomes" id="UP000232722">
    <property type="component" value="Unassembled WGS sequence"/>
</dbReference>
<evidence type="ECO:0000313" key="2">
    <source>
        <dbReference type="EMBL" id="PKB98024.1"/>
    </source>
</evidence>
<dbReference type="SUPFAM" id="SSF81901">
    <property type="entry name" value="HCP-like"/>
    <property type="match status" value="1"/>
</dbReference>
<gene>
    <name evidence="2" type="ORF">RhiirA5_466140</name>
</gene>
<dbReference type="AlphaFoldDB" id="A0A2N0NTX1"/>
<dbReference type="InterPro" id="IPR011009">
    <property type="entry name" value="Kinase-like_dom_sf"/>
</dbReference>
<proteinExistence type="predicted"/>
<dbReference type="InterPro" id="IPR051681">
    <property type="entry name" value="Ser/Thr_Kinases-Pseudokinases"/>
</dbReference>
<dbReference type="GO" id="GO:0004674">
    <property type="term" value="F:protein serine/threonine kinase activity"/>
    <property type="evidence" value="ECO:0007669"/>
    <property type="project" value="TreeGrafter"/>
</dbReference>
<dbReference type="InterPro" id="IPR011990">
    <property type="entry name" value="TPR-like_helical_dom_sf"/>
</dbReference>
<dbReference type="Gene3D" id="1.25.40.10">
    <property type="entry name" value="Tetratricopeptide repeat domain"/>
    <property type="match status" value="1"/>
</dbReference>
<dbReference type="InterPro" id="IPR008266">
    <property type="entry name" value="Tyr_kinase_AS"/>
</dbReference>
<organism evidence="2 3">
    <name type="scientific">Rhizophagus irregularis</name>
    <dbReference type="NCBI Taxonomy" id="588596"/>
    <lineage>
        <taxon>Eukaryota</taxon>
        <taxon>Fungi</taxon>
        <taxon>Fungi incertae sedis</taxon>
        <taxon>Mucoromycota</taxon>
        <taxon>Glomeromycotina</taxon>
        <taxon>Glomeromycetes</taxon>
        <taxon>Glomerales</taxon>
        <taxon>Glomeraceae</taxon>
        <taxon>Rhizophagus</taxon>
    </lineage>
</organism>
<dbReference type="SMART" id="SM00671">
    <property type="entry name" value="SEL1"/>
    <property type="match status" value="2"/>
</dbReference>
<dbReference type="SUPFAM" id="SSF56112">
    <property type="entry name" value="Protein kinase-like (PK-like)"/>
    <property type="match status" value="1"/>
</dbReference>
<reference evidence="2 3" key="1">
    <citation type="submission" date="2016-04" db="EMBL/GenBank/DDBJ databases">
        <title>Genome analyses suggest a sexual origin of heterokaryosis in a supposedly ancient asexual fungus.</title>
        <authorList>
            <person name="Ropars J."/>
            <person name="Sedzielewska K."/>
            <person name="Noel J."/>
            <person name="Charron P."/>
            <person name="Farinelli L."/>
            <person name="Marton T."/>
            <person name="Kruger M."/>
            <person name="Pelin A."/>
            <person name="Brachmann A."/>
            <person name="Corradi N."/>
        </authorList>
    </citation>
    <scope>NUCLEOTIDE SEQUENCE [LARGE SCALE GENOMIC DNA]</scope>
    <source>
        <strain evidence="2 3">A5</strain>
    </source>
</reference>
<sequence>ILHRDIRAENILITFNETAKLANFNSIAALSPSHKLDRIRYCAPELMKRSPYVKYDNRCEVFSFGILLWEIAEKRFPHQGGTANHSQIKAKYYKAIYISKGYVRSPPNKDKIVAELFKEVADDEANDFPAAKVRYGDCLYHGKGVDQKFSEALKYFEKAAEDDFKVAMYNAGSMYYDGFGCTKDIEKTKYYMKLAIYNNYEAAIKFCKEHNL</sequence>
<dbReference type="EMBL" id="LLXJ01002857">
    <property type="protein sequence ID" value="PKB98024.1"/>
    <property type="molecule type" value="Genomic_DNA"/>
</dbReference>
<feature type="domain" description="Protein kinase" evidence="1">
    <location>
        <begin position="1"/>
        <end position="149"/>
    </location>
</feature>
<accession>A0A2N0NTX1</accession>
<evidence type="ECO:0000313" key="3">
    <source>
        <dbReference type="Proteomes" id="UP000232722"/>
    </source>
</evidence>
<dbReference type="Pfam" id="PF07714">
    <property type="entry name" value="PK_Tyr_Ser-Thr"/>
    <property type="match status" value="1"/>
</dbReference>
<dbReference type="PANTHER" id="PTHR44329">
    <property type="entry name" value="SERINE/THREONINE-PROTEIN KINASE TNNI3K-RELATED"/>
    <property type="match status" value="1"/>
</dbReference>
<dbReference type="InterPro" id="IPR001245">
    <property type="entry name" value="Ser-Thr/Tyr_kinase_cat_dom"/>
</dbReference>
<evidence type="ECO:0000259" key="1">
    <source>
        <dbReference type="PROSITE" id="PS50011"/>
    </source>
</evidence>
<name>A0A2N0NTX1_9GLOM</name>
<reference evidence="2 3" key="2">
    <citation type="submission" date="2017-09" db="EMBL/GenBank/DDBJ databases">
        <title>Extensive intraspecific genome diversity in a model arbuscular mycorrhizal fungus.</title>
        <authorList>
            <person name="Chen E.C."/>
            <person name="Morin E."/>
            <person name="Beaudet D."/>
            <person name="Noel J."/>
            <person name="Ndikumana S."/>
            <person name="Charron P."/>
            <person name="St-Onge C."/>
            <person name="Giorgi J."/>
            <person name="Grigoriev I.V."/>
            <person name="Roux C."/>
            <person name="Martin F.M."/>
            <person name="Corradi N."/>
        </authorList>
    </citation>
    <scope>NUCLEOTIDE SEQUENCE [LARGE SCALE GENOMIC DNA]</scope>
    <source>
        <strain evidence="2 3">A5</strain>
    </source>
</reference>
<dbReference type="PROSITE" id="PS50011">
    <property type="entry name" value="PROTEIN_KINASE_DOM"/>
    <property type="match status" value="1"/>
</dbReference>
<protein>
    <recommendedName>
        <fullName evidence="1">Protein kinase domain-containing protein</fullName>
    </recommendedName>
</protein>
<dbReference type="GO" id="GO:0005524">
    <property type="term" value="F:ATP binding"/>
    <property type="evidence" value="ECO:0007669"/>
    <property type="project" value="InterPro"/>
</dbReference>